<dbReference type="PRINTS" id="PR01438">
    <property type="entry name" value="UNVRSLSTRESS"/>
</dbReference>
<sequence>MFETVLLPVDLGHEESWRKALPLADELRGKTGALHILAVLPDFGESIVSSFFPSDFKENALNEVDAALRAFIEGKNLDRTTPHVGYGHVAEAILGAAGRVGADLIVMASHPPDELRSILIGSQAGKVVRHAAIPVLVAR</sequence>
<dbReference type="EMBL" id="CP049056">
    <property type="protein sequence ID" value="QIE55572.1"/>
    <property type="molecule type" value="Genomic_DNA"/>
</dbReference>
<gene>
    <name evidence="3" type="ORF">G5B40_08955</name>
</gene>
<feature type="domain" description="UspA" evidence="2">
    <location>
        <begin position="1"/>
        <end position="139"/>
    </location>
</feature>
<comment type="similarity">
    <text evidence="1">Belongs to the universal stress protein A family.</text>
</comment>
<dbReference type="PANTHER" id="PTHR46268:SF6">
    <property type="entry name" value="UNIVERSAL STRESS PROTEIN UP12"/>
    <property type="match status" value="1"/>
</dbReference>
<dbReference type="AlphaFoldDB" id="A0A7L5BV36"/>
<protein>
    <submittedName>
        <fullName evidence="3">Universal stress protein</fullName>
    </submittedName>
</protein>
<dbReference type="KEGG" id="hdh:G5B40_08955"/>
<accession>A0A7L5BV36</accession>
<dbReference type="InterPro" id="IPR006016">
    <property type="entry name" value="UspA"/>
</dbReference>
<keyword evidence="4" id="KW-1185">Reference proteome</keyword>
<dbReference type="Proteomes" id="UP000503336">
    <property type="component" value="Chromosome"/>
</dbReference>
<dbReference type="InterPro" id="IPR014729">
    <property type="entry name" value="Rossmann-like_a/b/a_fold"/>
</dbReference>
<proteinExistence type="inferred from homology"/>
<dbReference type="Gene3D" id="3.40.50.620">
    <property type="entry name" value="HUPs"/>
    <property type="match status" value="1"/>
</dbReference>
<evidence type="ECO:0000313" key="3">
    <source>
        <dbReference type="EMBL" id="QIE55572.1"/>
    </source>
</evidence>
<dbReference type="RefSeq" id="WP_165097679.1">
    <property type="nucleotide sequence ID" value="NZ_CP049056.1"/>
</dbReference>
<reference evidence="3 4" key="1">
    <citation type="submission" date="2020-02" db="EMBL/GenBank/DDBJ databases">
        <title>complete genome sequence of Rhodobacteraceae bacterium.</title>
        <authorList>
            <person name="Park J."/>
            <person name="Kim Y.-S."/>
            <person name="Kim K.-H."/>
        </authorList>
    </citation>
    <scope>NUCLEOTIDE SEQUENCE [LARGE SCALE GENOMIC DNA]</scope>
    <source>
        <strain evidence="3 4">RR4-56</strain>
    </source>
</reference>
<name>A0A7L5BV36_9RHOB</name>
<organism evidence="3 4">
    <name type="scientific">Pikeienuella piscinae</name>
    <dbReference type="NCBI Taxonomy" id="2748098"/>
    <lineage>
        <taxon>Bacteria</taxon>
        <taxon>Pseudomonadati</taxon>
        <taxon>Pseudomonadota</taxon>
        <taxon>Alphaproteobacteria</taxon>
        <taxon>Rhodobacterales</taxon>
        <taxon>Paracoccaceae</taxon>
        <taxon>Pikeienuella</taxon>
    </lineage>
</organism>
<evidence type="ECO:0000313" key="4">
    <source>
        <dbReference type="Proteomes" id="UP000503336"/>
    </source>
</evidence>
<dbReference type="PANTHER" id="PTHR46268">
    <property type="entry name" value="STRESS RESPONSE PROTEIN NHAX"/>
    <property type="match status" value="1"/>
</dbReference>
<dbReference type="CDD" id="cd00293">
    <property type="entry name" value="USP-like"/>
    <property type="match status" value="1"/>
</dbReference>
<dbReference type="Pfam" id="PF00582">
    <property type="entry name" value="Usp"/>
    <property type="match status" value="1"/>
</dbReference>
<dbReference type="SUPFAM" id="SSF52402">
    <property type="entry name" value="Adenine nucleotide alpha hydrolases-like"/>
    <property type="match status" value="1"/>
</dbReference>
<evidence type="ECO:0000256" key="1">
    <source>
        <dbReference type="ARBA" id="ARBA00008791"/>
    </source>
</evidence>
<evidence type="ECO:0000259" key="2">
    <source>
        <dbReference type="Pfam" id="PF00582"/>
    </source>
</evidence>
<dbReference type="InterPro" id="IPR006015">
    <property type="entry name" value="Universal_stress_UspA"/>
</dbReference>